<feature type="transmembrane region" description="Helical" evidence="7">
    <location>
        <begin position="167"/>
        <end position="188"/>
    </location>
</feature>
<proteinExistence type="predicted"/>
<evidence type="ECO:0000256" key="3">
    <source>
        <dbReference type="ARBA" id="ARBA00022475"/>
    </source>
</evidence>
<dbReference type="InterPro" id="IPR003804">
    <property type="entry name" value="Lactate_perm"/>
</dbReference>
<feature type="transmembrane region" description="Helical" evidence="7">
    <location>
        <begin position="194"/>
        <end position="213"/>
    </location>
</feature>
<dbReference type="AlphaFoldDB" id="A0A2R6A9D6"/>
<evidence type="ECO:0000313" key="8">
    <source>
        <dbReference type="EMBL" id="PSN83031.1"/>
    </source>
</evidence>
<dbReference type="GO" id="GO:0015295">
    <property type="term" value="F:solute:proton symporter activity"/>
    <property type="evidence" value="ECO:0007669"/>
    <property type="project" value="TreeGrafter"/>
</dbReference>
<dbReference type="PANTHER" id="PTHR30003">
    <property type="entry name" value="L-LACTATE PERMEASE"/>
    <property type="match status" value="1"/>
</dbReference>
<dbReference type="EMBL" id="NEXC01000040">
    <property type="protein sequence ID" value="PSN83031.1"/>
    <property type="molecule type" value="Genomic_DNA"/>
</dbReference>
<feature type="transmembrane region" description="Helical" evidence="7">
    <location>
        <begin position="503"/>
        <end position="523"/>
    </location>
</feature>
<keyword evidence="5 7" id="KW-1133">Transmembrane helix</keyword>
<dbReference type="GO" id="GO:0015129">
    <property type="term" value="F:lactate transmembrane transporter activity"/>
    <property type="evidence" value="ECO:0007669"/>
    <property type="project" value="InterPro"/>
</dbReference>
<evidence type="ECO:0000256" key="6">
    <source>
        <dbReference type="ARBA" id="ARBA00023136"/>
    </source>
</evidence>
<comment type="subcellular location">
    <subcellularLocation>
        <location evidence="1">Cell membrane</location>
        <topology evidence="1">Multi-pass membrane protein</topology>
    </subcellularLocation>
</comment>
<dbReference type="Proteomes" id="UP000240880">
    <property type="component" value="Unassembled WGS sequence"/>
</dbReference>
<evidence type="ECO:0000256" key="5">
    <source>
        <dbReference type="ARBA" id="ARBA00022989"/>
    </source>
</evidence>
<feature type="transmembrane region" description="Helical" evidence="7">
    <location>
        <begin position="251"/>
        <end position="268"/>
    </location>
</feature>
<feature type="transmembrane region" description="Helical" evidence="7">
    <location>
        <begin position="39"/>
        <end position="58"/>
    </location>
</feature>
<organism evidence="8 9">
    <name type="scientific">Candidatus Marsarchaeota G1 archaeon OSP_D</name>
    <dbReference type="NCBI Taxonomy" id="1978155"/>
    <lineage>
        <taxon>Archaea</taxon>
        <taxon>Candidatus Marsarchaeota</taxon>
        <taxon>Candidatus Marsarchaeota group 1</taxon>
    </lineage>
</organism>
<sequence length="531" mass="57116">MFAQPLNPTGNVVLTIIASLIPLIALFIMLAVLRFSAWLASLIGSIITIIVAVSLWGAPPSGTVKAWLIGALVGSWNISWIVFWGLSTYNILVKTGKFEAFKNWLVRNSSGDIRIQAVIMAWSFGALLEGLVGFGYPWAFVAPILIYLGLDDLKALQVSALANNAPVSYGALGTPIILLSAVTGLPLIFVSSSVAKVVAILALLPPWILLYLLDKWRGIREAWPLALLASLSYILGQYPVASYLGPYIPDITGSLVSFAVCLSFVRVWKPRTIVTLEQGKVAAQNAKGSTQREVVWAWLAFFILIVVVTLWTGPWSPLTKVSLYTLKATAFSTLLKKSVAVAFVFNPFVAGTAIFTCWLLISLALRAGAKTMWESVKSSFSQYWGGILTGVFVVGLAYVFNYSGMAYSLAWKSADLGTLFLLVSPIFGWIGCALSGSNTSSNALFGAYQVTVARISGLPVGLTPALNSVGAELGKPVAPQTASAGVSTTKYVRKEGHVIRNNFPWAIGILVYLIIIGLLYAFLAPHLFVPP</sequence>
<dbReference type="NCBIfam" id="TIGR00795">
    <property type="entry name" value="lctP"/>
    <property type="match status" value="1"/>
</dbReference>
<feature type="transmembrane region" description="Helical" evidence="7">
    <location>
        <begin position="64"/>
        <end position="92"/>
    </location>
</feature>
<feature type="transmembrane region" description="Helical" evidence="7">
    <location>
        <begin position="294"/>
        <end position="313"/>
    </location>
</feature>
<keyword evidence="4 7" id="KW-0812">Transmembrane</keyword>
<protein>
    <submittedName>
        <fullName evidence="8">Lactate permease</fullName>
    </submittedName>
</protein>
<keyword evidence="2" id="KW-0813">Transport</keyword>
<dbReference type="Pfam" id="PF02652">
    <property type="entry name" value="Lactate_perm"/>
    <property type="match status" value="1"/>
</dbReference>
<comment type="caution">
    <text evidence="8">The sequence shown here is derived from an EMBL/GenBank/DDBJ whole genome shotgun (WGS) entry which is preliminary data.</text>
</comment>
<dbReference type="PANTHER" id="PTHR30003:SF0">
    <property type="entry name" value="GLYCOLATE PERMEASE GLCA-RELATED"/>
    <property type="match status" value="1"/>
</dbReference>
<reference evidence="8 9" key="1">
    <citation type="submission" date="2017-04" db="EMBL/GenBank/DDBJ databases">
        <title>Novel microbial lineages endemic to geothermal iron-oxide mats fill important gaps in the evolutionary history of Archaea.</title>
        <authorList>
            <person name="Jay Z.J."/>
            <person name="Beam J.P."/>
            <person name="Dlakic M."/>
            <person name="Rusch D.B."/>
            <person name="Kozubal M.A."/>
            <person name="Inskeep W.P."/>
        </authorList>
    </citation>
    <scope>NUCLEOTIDE SEQUENCE [LARGE SCALE GENOMIC DNA]</scope>
    <source>
        <strain evidence="8">OSP_D</strain>
    </source>
</reference>
<evidence type="ECO:0000256" key="1">
    <source>
        <dbReference type="ARBA" id="ARBA00004651"/>
    </source>
</evidence>
<name>A0A2R6A9D6_9ARCH</name>
<accession>A0A2R6A9D6</accession>
<gene>
    <name evidence="8" type="ORF">B9Q01_06190</name>
</gene>
<evidence type="ECO:0000256" key="7">
    <source>
        <dbReference type="SAM" id="Phobius"/>
    </source>
</evidence>
<keyword evidence="3" id="KW-1003">Cell membrane</keyword>
<feature type="transmembrane region" description="Helical" evidence="7">
    <location>
        <begin position="383"/>
        <end position="404"/>
    </location>
</feature>
<evidence type="ECO:0000313" key="9">
    <source>
        <dbReference type="Proteomes" id="UP000240880"/>
    </source>
</evidence>
<keyword evidence="6 7" id="KW-0472">Membrane</keyword>
<feature type="transmembrane region" description="Helical" evidence="7">
    <location>
        <begin position="12"/>
        <end position="32"/>
    </location>
</feature>
<evidence type="ECO:0000256" key="4">
    <source>
        <dbReference type="ARBA" id="ARBA00022692"/>
    </source>
</evidence>
<evidence type="ECO:0000256" key="2">
    <source>
        <dbReference type="ARBA" id="ARBA00022448"/>
    </source>
</evidence>
<feature type="transmembrane region" description="Helical" evidence="7">
    <location>
        <begin position="339"/>
        <end position="363"/>
    </location>
</feature>
<feature type="transmembrane region" description="Helical" evidence="7">
    <location>
        <begin position="416"/>
        <end position="434"/>
    </location>
</feature>
<dbReference type="GO" id="GO:0005886">
    <property type="term" value="C:plasma membrane"/>
    <property type="evidence" value="ECO:0007669"/>
    <property type="project" value="UniProtKB-SubCell"/>
</dbReference>